<feature type="region of interest" description="Disordered" evidence="1">
    <location>
        <begin position="1"/>
        <end position="21"/>
    </location>
</feature>
<evidence type="ECO:0000313" key="2">
    <source>
        <dbReference type="EMBL" id="MER6906948.1"/>
    </source>
</evidence>
<organism evidence="2 3">
    <name type="scientific">Streptomyces flaveolus</name>
    <dbReference type="NCBI Taxonomy" id="67297"/>
    <lineage>
        <taxon>Bacteria</taxon>
        <taxon>Bacillati</taxon>
        <taxon>Actinomycetota</taxon>
        <taxon>Actinomycetes</taxon>
        <taxon>Kitasatosporales</taxon>
        <taxon>Streptomycetaceae</taxon>
        <taxon>Streptomyces</taxon>
    </lineage>
</organism>
<sequence>MRAFVEAASGRAVDADPVASFPPPTALARSAALDAGIRPGPVVPPVPACAPTAHEAPADPVVRAGLRRPVGPDTAVAVPGVPTVPEGRRTSGGVPGGRLVGTAPHAAPDRKAVRPARRLSPDEHGPSRTAA</sequence>
<dbReference type="Proteomes" id="UP001490330">
    <property type="component" value="Unassembled WGS sequence"/>
</dbReference>
<evidence type="ECO:0000313" key="3">
    <source>
        <dbReference type="Proteomes" id="UP001490330"/>
    </source>
</evidence>
<dbReference type="EMBL" id="JBEPCV010000027">
    <property type="protein sequence ID" value="MER6906948.1"/>
    <property type="molecule type" value="Genomic_DNA"/>
</dbReference>
<dbReference type="RefSeq" id="WP_350720897.1">
    <property type="nucleotide sequence ID" value="NZ_JBEPCO010000022.1"/>
</dbReference>
<keyword evidence="3" id="KW-1185">Reference proteome</keyword>
<name>A0ABV1VKD1_9ACTN</name>
<feature type="compositionally biased region" description="Low complexity" evidence="1">
    <location>
        <begin position="73"/>
        <end position="85"/>
    </location>
</feature>
<proteinExistence type="predicted"/>
<comment type="caution">
    <text evidence="2">The sequence shown here is derived from an EMBL/GenBank/DDBJ whole genome shotgun (WGS) entry which is preliminary data.</text>
</comment>
<reference evidence="2 3" key="1">
    <citation type="submission" date="2024-06" db="EMBL/GenBank/DDBJ databases">
        <title>The Natural Products Discovery Center: Release of the First 8490 Sequenced Strains for Exploring Actinobacteria Biosynthetic Diversity.</title>
        <authorList>
            <person name="Kalkreuter E."/>
            <person name="Kautsar S.A."/>
            <person name="Yang D."/>
            <person name="Bader C.D."/>
            <person name="Teijaro C.N."/>
            <person name="Fluegel L."/>
            <person name="Davis C.M."/>
            <person name="Simpson J.R."/>
            <person name="Lauterbach L."/>
            <person name="Steele A.D."/>
            <person name="Gui C."/>
            <person name="Meng S."/>
            <person name="Li G."/>
            <person name="Viehrig K."/>
            <person name="Ye F."/>
            <person name="Su P."/>
            <person name="Kiefer A.F."/>
            <person name="Nichols A."/>
            <person name="Cepeda A.J."/>
            <person name="Yan W."/>
            <person name="Fan B."/>
            <person name="Jiang Y."/>
            <person name="Adhikari A."/>
            <person name="Zheng C.-J."/>
            <person name="Schuster L."/>
            <person name="Cowan T.M."/>
            <person name="Smanski M.J."/>
            <person name="Chevrette M.G."/>
            <person name="De Carvalho L.P.S."/>
            <person name="Shen B."/>
        </authorList>
    </citation>
    <scope>NUCLEOTIDE SEQUENCE [LARGE SCALE GENOMIC DNA]</scope>
    <source>
        <strain evidence="2 3">NPDC000632</strain>
    </source>
</reference>
<accession>A0ABV1VKD1</accession>
<feature type="compositionally biased region" description="Basic and acidic residues" evidence="1">
    <location>
        <begin position="119"/>
        <end position="131"/>
    </location>
</feature>
<feature type="region of interest" description="Disordered" evidence="1">
    <location>
        <begin position="73"/>
        <end position="131"/>
    </location>
</feature>
<evidence type="ECO:0000256" key="1">
    <source>
        <dbReference type="SAM" id="MobiDB-lite"/>
    </source>
</evidence>
<protein>
    <submittedName>
        <fullName evidence="2">Uncharacterized protein</fullName>
    </submittedName>
</protein>
<gene>
    <name evidence="2" type="ORF">ABT322_25080</name>
</gene>